<evidence type="ECO:0000313" key="2">
    <source>
        <dbReference type="Proteomes" id="UP001243330"/>
    </source>
</evidence>
<name>A0AAD9E972_9PEZI</name>
<dbReference type="Proteomes" id="UP001243330">
    <property type="component" value="Unassembled WGS sequence"/>
</dbReference>
<dbReference type="EMBL" id="JAQOWY010000600">
    <property type="protein sequence ID" value="KAK1840045.1"/>
    <property type="molecule type" value="Genomic_DNA"/>
</dbReference>
<proteinExistence type="predicted"/>
<accession>A0AAD9E972</accession>
<evidence type="ECO:0000313" key="1">
    <source>
        <dbReference type="EMBL" id="KAK1840045.1"/>
    </source>
</evidence>
<gene>
    <name evidence="1" type="ORF">CCHR01_17327</name>
</gene>
<organism evidence="1 2">
    <name type="scientific">Colletotrichum chrysophilum</name>
    <dbReference type="NCBI Taxonomy" id="1836956"/>
    <lineage>
        <taxon>Eukaryota</taxon>
        <taxon>Fungi</taxon>
        <taxon>Dikarya</taxon>
        <taxon>Ascomycota</taxon>
        <taxon>Pezizomycotina</taxon>
        <taxon>Sordariomycetes</taxon>
        <taxon>Hypocreomycetidae</taxon>
        <taxon>Glomerellales</taxon>
        <taxon>Glomerellaceae</taxon>
        <taxon>Colletotrichum</taxon>
        <taxon>Colletotrichum gloeosporioides species complex</taxon>
    </lineage>
</organism>
<comment type="caution">
    <text evidence="1">The sequence shown here is derived from an EMBL/GenBank/DDBJ whole genome shotgun (WGS) entry which is preliminary data.</text>
</comment>
<protein>
    <submittedName>
        <fullName evidence="1">Methyl-binding domain-containing protein 4</fullName>
    </submittedName>
</protein>
<keyword evidence="2" id="KW-1185">Reference proteome</keyword>
<reference evidence="1" key="1">
    <citation type="submission" date="2023-01" db="EMBL/GenBank/DDBJ databases">
        <title>Colletotrichum chrysophilum M932 genome sequence.</title>
        <authorList>
            <person name="Baroncelli R."/>
        </authorList>
    </citation>
    <scope>NUCLEOTIDE SEQUENCE</scope>
    <source>
        <strain evidence="1">M932</strain>
    </source>
</reference>
<dbReference type="AlphaFoldDB" id="A0AAD9E972"/>
<sequence length="99" mass="11020">MPLDSIFRSKDFAVSASWESNPPAPRLPYTAQTNLTEKMVVSDICLFSGFEDCYLKLECAASIRDNRQPPASKLDARDIMDFVSRPTKAAPANKELHKG</sequence>